<evidence type="ECO:0000256" key="1">
    <source>
        <dbReference type="ARBA" id="ARBA00004141"/>
    </source>
</evidence>
<evidence type="ECO:0000313" key="6">
    <source>
        <dbReference type="EMBL" id="EQD89143.1"/>
    </source>
</evidence>
<dbReference type="EMBL" id="AVNI01000002">
    <property type="protein sequence ID" value="EQD89143.1"/>
    <property type="molecule type" value="Genomic_DNA"/>
</dbReference>
<accession>T2S9R3</accession>
<feature type="transmembrane region" description="Helical" evidence="5">
    <location>
        <begin position="64"/>
        <end position="85"/>
    </location>
</feature>
<dbReference type="Proteomes" id="UP000015816">
    <property type="component" value="Unassembled WGS sequence"/>
</dbReference>
<sequence>MFEDLKPHLQELRKRLMVSVGTILVAFLGCFHFWKNIFEFVKNSYKGTLIQLSPIEGVMVAVKISFSAAIVISMPIIFWQLWLFIAPGLYKNEKK</sequence>
<dbReference type="GO" id="GO:0043953">
    <property type="term" value="P:protein transport by the Tat complex"/>
    <property type="evidence" value="ECO:0007669"/>
    <property type="project" value="TreeGrafter"/>
</dbReference>
<organism evidence="6 7">
    <name type="scientific">Helicobacter pylori SouthAfrica50</name>
    <dbReference type="NCBI Taxonomy" id="1352357"/>
    <lineage>
        <taxon>Bacteria</taxon>
        <taxon>Pseudomonadati</taxon>
        <taxon>Campylobacterota</taxon>
        <taxon>Epsilonproteobacteria</taxon>
        <taxon>Campylobacterales</taxon>
        <taxon>Helicobacteraceae</taxon>
        <taxon>Helicobacter</taxon>
    </lineage>
</organism>
<dbReference type="Pfam" id="PF00902">
    <property type="entry name" value="TatC"/>
    <property type="match status" value="1"/>
</dbReference>
<dbReference type="PANTHER" id="PTHR30371">
    <property type="entry name" value="SEC-INDEPENDENT PROTEIN TRANSLOCASE PROTEIN TATC"/>
    <property type="match status" value="1"/>
</dbReference>
<protein>
    <submittedName>
        <fullName evidence="6">Sec-independent translocase family protein</fullName>
    </submittedName>
</protein>
<dbReference type="PRINTS" id="PR01840">
    <property type="entry name" value="TATCFAMILY"/>
</dbReference>
<dbReference type="AlphaFoldDB" id="T2S9R3"/>
<comment type="caution">
    <text evidence="6">The sequence shown here is derived from an EMBL/GenBank/DDBJ whole genome shotgun (WGS) entry which is preliminary data.</text>
</comment>
<gene>
    <name evidence="6" type="ORF">HPSA50_1465</name>
</gene>
<dbReference type="PANTHER" id="PTHR30371:SF0">
    <property type="entry name" value="SEC-INDEPENDENT PROTEIN TRANSLOCASE PROTEIN TATC, CHLOROPLASTIC-RELATED"/>
    <property type="match status" value="1"/>
</dbReference>
<evidence type="ECO:0000256" key="2">
    <source>
        <dbReference type="ARBA" id="ARBA00022692"/>
    </source>
</evidence>
<dbReference type="GO" id="GO:0033281">
    <property type="term" value="C:TAT protein transport complex"/>
    <property type="evidence" value="ECO:0007669"/>
    <property type="project" value="TreeGrafter"/>
</dbReference>
<reference evidence="6 7" key="1">
    <citation type="journal article" date="2013" name="Genome Announc.">
        <title>Genome Sequences of Three hpAfrica2 Strains of Helicobacter pylori.</title>
        <authorList>
            <person name="Duncan S.S."/>
            <person name="Bertoli M.T."/>
            <person name="Kersulyte D."/>
            <person name="Valk P.L."/>
            <person name="Tamma S."/>
            <person name="Segal I."/>
            <person name="McClain M.S."/>
            <person name="Cover T.L."/>
            <person name="Berg D.E."/>
        </authorList>
    </citation>
    <scope>NUCLEOTIDE SEQUENCE [LARGE SCALE GENOMIC DNA]</scope>
    <source>
        <strain evidence="6 7">SouthAfrica50</strain>
    </source>
</reference>
<proteinExistence type="predicted"/>
<comment type="subcellular location">
    <subcellularLocation>
        <location evidence="1">Membrane</location>
        <topology evidence="1">Multi-pass membrane protein</topology>
    </subcellularLocation>
</comment>
<dbReference type="PROSITE" id="PS51257">
    <property type="entry name" value="PROKAR_LIPOPROTEIN"/>
    <property type="match status" value="1"/>
</dbReference>
<keyword evidence="2 5" id="KW-0812">Transmembrane</keyword>
<evidence type="ECO:0000256" key="4">
    <source>
        <dbReference type="ARBA" id="ARBA00023136"/>
    </source>
</evidence>
<keyword evidence="3 5" id="KW-1133">Transmembrane helix</keyword>
<keyword evidence="4 5" id="KW-0472">Membrane</keyword>
<evidence type="ECO:0000256" key="3">
    <source>
        <dbReference type="ARBA" id="ARBA00022989"/>
    </source>
</evidence>
<dbReference type="PATRIC" id="fig|1352357.3.peg.1434"/>
<evidence type="ECO:0000256" key="5">
    <source>
        <dbReference type="SAM" id="Phobius"/>
    </source>
</evidence>
<dbReference type="GO" id="GO:0009977">
    <property type="term" value="F:proton motive force dependent protein transmembrane transporter activity"/>
    <property type="evidence" value="ECO:0007669"/>
    <property type="project" value="TreeGrafter"/>
</dbReference>
<dbReference type="GO" id="GO:0065002">
    <property type="term" value="P:intracellular protein transmembrane transport"/>
    <property type="evidence" value="ECO:0007669"/>
    <property type="project" value="TreeGrafter"/>
</dbReference>
<name>T2S9R3_HELPX</name>
<dbReference type="InterPro" id="IPR002033">
    <property type="entry name" value="TatC"/>
</dbReference>
<evidence type="ECO:0000313" key="7">
    <source>
        <dbReference type="Proteomes" id="UP000015816"/>
    </source>
</evidence>
<feature type="transmembrane region" description="Helical" evidence="5">
    <location>
        <begin position="16"/>
        <end position="34"/>
    </location>
</feature>